<dbReference type="InterPro" id="IPR029063">
    <property type="entry name" value="SAM-dependent_MTases_sf"/>
</dbReference>
<dbReference type="Proteomes" id="UP000027946">
    <property type="component" value="Unassembled WGS sequence"/>
</dbReference>
<organism evidence="2 3">
    <name type="scientific">Peptoclostridium litorale DSM 5388</name>
    <dbReference type="NCBI Taxonomy" id="1121324"/>
    <lineage>
        <taxon>Bacteria</taxon>
        <taxon>Bacillati</taxon>
        <taxon>Bacillota</taxon>
        <taxon>Clostridia</taxon>
        <taxon>Peptostreptococcales</taxon>
        <taxon>Peptoclostridiaceae</taxon>
        <taxon>Peptoclostridium</taxon>
    </lineage>
</organism>
<gene>
    <name evidence="2" type="primary">cheR3</name>
    <name evidence="2" type="ORF">CLIT_2c02540</name>
</gene>
<dbReference type="GO" id="GO:0032259">
    <property type="term" value="P:methylation"/>
    <property type="evidence" value="ECO:0007669"/>
    <property type="project" value="UniProtKB-KW"/>
</dbReference>
<comment type="caution">
    <text evidence="2">The sequence shown here is derived from an EMBL/GenBank/DDBJ whole genome shotgun (WGS) entry which is preliminary data.</text>
</comment>
<accession>A0A069RIQ0</accession>
<feature type="domain" description="CheR-type methyltransferase" evidence="1">
    <location>
        <begin position="1"/>
        <end position="275"/>
    </location>
</feature>
<protein>
    <submittedName>
        <fullName evidence="2">Putative methyltransferase cher3</fullName>
        <ecNumber evidence="2">2.1.1.-</ecNumber>
    </submittedName>
</protein>
<dbReference type="OrthoDB" id="9816309at2"/>
<dbReference type="InterPro" id="IPR050903">
    <property type="entry name" value="Bact_Chemotaxis_MeTrfase"/>
</dbReference>
<dbReference type="EC" id="2.1.1.-" evidence="2"/>
<dbReference type="InterPro" id="IPR022641">
    <property type="entry name" value="CheR_N"/>
</dbReference>
<keyword evidence="2" id="KW-0489">Methyltransferase</keyword>
<dbReference type="SUPFAM" id="SSF47757">
    <property type="entry name" value="Chemotaxis receptor methyltransferase CheR, N-terminal domain"/>
    <property type="match status" value="1"/>
</dbReference>
<evidence type="ECO:0000313" key="3">
    <source>
        <dbReference type="Proteomes" id="UP000027946"/>
    </source>
</evidence>
<dbReference type="InterPro" id="IPR000780">
    <property type="entry name" value="CheR_MeTrfase"/>
</dbReference>
<keyword evidence="2" id="KW-0808">Transferase</keyword>
<dbReference type="STRING" id="1121324.CLIT_2c02540"/>
<dbReference type="PANTHER" id="PTHR24422">
    <property type="entry name" value="CHEMOTAXIS PROTEIN METHYLTRANSFERASE"/>
    <property type="match status" value="1"/>
</dbReference>
<dbReference type="InterPro" id="IPR022642">
    <property type="entry name" value="CheR_C"/>
</dbReference>
<dbReference type="eggNOG" id="COG1352">
    <property type="taxonomic scope" value="Bacteria"/>
</dbReference>
<evidence type="ECO:0000259" key="1">
    <source>
        <dbReference type="PROSITE" id="PS50123"/>
    </source>
</evidence>
<sequence length="276" mass="32260">MKNSVIENENIEIGLLLEAIYLKYGYDFRNYSKAHIKRRVRHRLSMSGLSSISKMQEMVIYDEDFFKQLLMDFSINVTEMFRDPMFYSSIRENIIPILRTYPFIKIWHAGCSSAEEVYSMAIMLKEEGLLERTQIYATDINENVLQAGKEGIYSSKSMKKHFQNYKRAGGTCDFSKYYTEKYDLIMIDKSLKKKILFAQHNLVTDSVFAEVNMVVCRNVLIYFDKELQNRVVSLFSESLVRGGYLCLGSKESIKYSCSEDKFEAVDAENRIYKKIL</sequence>
<reference evidence="2 3" key="1">
    <citation type="submission" date="2014-03" db="EMBL/GenBank/DDBJ databases">
        <title>Genome sequence of Clostridium litorale W6, DSM 5388.</title>
        <authorList>
            <person name="Poehlein A."/>
            <person name="Jagirdar A."/>
            <person name="Khonsari B."/>
            <person name="Chibani C.M."/>
            <person name="Gutierrez Gutierrez D.A."/>
            <person name="Davydova E."/>
            <person name="Alghaithi H.S."/>
            <person name="Nair K.P."/>
            <person name="Dhamotharan K."/>
            <person name="Chandran L."/>
            <person name="G W."/>
            <person name="Daniel R."/>
        </authorList>
    </citation>
    <scope>NUCLEOTIDE SEQUENCE [LARGE SCALE GENOMIC DNA]</scope>
    <source>
        <strain evidence="2 3">W6</strain>
    </source>
</reference>
<keyword evidence="3" id="KW-1185">Reference proteome</keyword>
<dbReference type="Pfam" id="PF01739">
    <property type="entry name" value="CheR"/>
    <property type="match status" value="1"/>
</dbReference>
<dbReference type="GO" id="GO:0008757">
    <property type="term" value="F:S-adenosylmethionine-dependent methyltransferase activity"/>
    <property type="evidence" value="ECO:0007669"/>
    <property type="project" value="InterPro"/>
</dbReference>
<name>A0A069RIQ0_PEPLI</name>
<dbReference type="SUPFAM" id="SSF53335">
    <property type="entry name" value="S-adenosyl-L-methionine-dependent methyltransferases"/>
    <property type="match status" value="1"/>
</dbReference>
<dbReference type="SMART" id="SM00138">
    <property type="entry name" value="MeTrc"/>
    <property type="match status" value="1"/>
</dbReference>
<dbReference type="EMBL" id="JJMM01000002">
    <property type="protein sequence ID" value="KDR96648.1"/>
    <property type="molecule type" value="Genomic_DNA"/>
</dbReference>
<evidence type="ECO:0000313" key="2">
    <source>
        <dbReference type="EMBL" id="KDR96648.1"/>
    </source>
</evidence>
<dbReference type="RefSeq" id="WP_038261189.1">
    <property type="nucleotide sequence ID" value="NZ_FSRH01000001.1"/>
</dbReference>
<dbReference type="PROSITE" id="PS50123">
    <property type="entry name" value="CHER"/>
    <property type="match status" value="1"/>
</dbReference>
<dbReference type="AlphaFoldDB" id="A0A069RIQ0"/>
<proteinExistence type="predicted"/>
<dbReference type="PANTHER" id="PTHR24422:SF8">
    <property type="entry name" value="CHEMOTAXIS PROTEIN"/>
    <property type="match status" value="1"/>
</dbReference>
<dbReference type="Pfam" id="PF03705">
    <property type="entry name" value="CheR_N"/>
    <property type="match status" value="1"/>
</dbReference>
<dbReference type="PRINTS" id="PR00996">
    <property type="entry name" value="CHERMTFRASE"/>
</dbReference>
<dbReference type="Gene3D" id="3.40.50.150">
    <property type="entry name" value="Vaccinia Virus protein VP39"/>
    <property type="match status" value="1"/>
</dbReference>